<reference evidence="1 2" key="1">
    <citation type="journal article" date="2013" name="Nat. Genet.">
        <title>The genome of the hydatid tapeworm Echinococcus granulosus.</title>
        <authorList>
            <person name="Zheng H."/>
            <person name="Zhang W."/>
            <person name="Zhang L."/>
            <person name="Zhang Z."/>
            <person name="Li J."/>
            <person name="Lu G."/>
            <person name="Zhu Y."/>
            <person name="Wang Y."/>
            <person name="Huang Y."/>
            <person name="Liu J."/>
            <person name="Kang H."/>
            <person name="Chen J."/>
            <person name="Wang L."/>
            <person name="Chen A."/>
            <person name="Yu S."/>
            <person name="Gao Z."/>
            <person name="Jin L."/>
            <person name="Gu W."/>
            <person name="Wang Z."/>
            <person name="Zhao L."/>
            <person name="Shi B."/>
            <person name="Wen H."/>
            <person name="Lin R."/>
            <person name="Jones M.K."/>
            <person name="Brejova B."/>
            <person name="Vinar T."/>
            <person name="Zhao G."/>
            <person name="McManus D.P."/>
            <person name="Chen Z."/>
            <person name="Zhou Y."/>
            <person name="Wang S."/>
        </authorList>
    </citation>
    <scope>NUCLEOTIDE SEQUENCE [LARGE SCALE GENOMIC DNA]</scope>
</reference>
<proteinExistence type="predicted"/>
<dbReference type="AlphaFoldDB" id="W6ULL1"/>
<gene>
    <name evidence="1" type="ORF">EGR_03037</name>
</gene>
<dbReference type="EMBL" id="APAU02000015">
    <property type="protein sequence ID" value="EUB62016.1"/>
    <property type="molecule type" value="Genomic_DNA"/>
</dbReference>
<keyword evidence="2" id="KW-1185">Reference proteome</keyword>
<name>W6ULL1_ECHGR</name>
<evidence type="ECO:0000313" key="2">
    <source>
        <dbReference type="Proteomes" id="UP000019149"/>
    </source>
</evidence>
<evidence type="ECO:0000313" key="1">
    <source>
        <dbReference type="EMBL" id="EUB62016.1"/>
    </source>
</evidence>
<dbReference type="CTD" id="36338752"/>
<comment type="caution">
    <text evidence="1">The sequence shown here is derived from an EMBL/GenBank/DDBJ whole genome shotgun (WGS) entry which is preliminary data.</text>
</comment>
<dbReference type="RefSeq" id="XP_024353212.1">
    <property type="nucleotide sequence ID" value="XM_024492286.1"/>
</dbReference>
<sequence length="79" mass="8605">MRSQYYLTRLSANKHQLPSLQNEQSHCEYGGPTSHLGGVLHLLYMGAIFRVSTTSNHALTIPAVIVGIVQSQLNAVGVE</sequence>
<dbReference type="Proteomes" id="UP000019149">
    <property type="component" value="Unassembled WGS sequence"/>
</dbReference>
<organism evidence="1 2">
    <name type="scientific">Echinococcus granulosus</name>
    <name type="common">Hydatid tapeworm</name>
    <dbReference type="NCBI Taxonomy" id="6210"/>
    <lineage>
        <taxon>Eukaryota</taxon>
        <taxon>Metazoa</taxon>
        <taxon>Spiralia</taxon>
        <taxon>Lophotrochozoa</taxon>
        <taxon>Platyhelminthes</taxon>
        <taxon>Cestoda</taxon>
        <taxon>Eucestoda</taxon>
        <taxon>Cyclophyllidea</taxon>
        <taxon>Taeniidae</taxon>
        <taxon>Echinococcus</taxon>
        <taxon>Echinococcus granulosus group</taxon>
    </lineage>
</organism>
<dbReference type="GeneID" id="36338752"/>
<dbReference type="KEGG" id="egl:EGR_03037"/>
<accession>W6ULL1</accession>
<protein>
    <submittedName>
        <fullName evidence="1">Uncharacterized protein</fullName>
    </submittedName>
</protein>